<evidence type="ECO:0000259" key="3">
    <source>
        <dbReference type="PROSITE" id="PS50157"/>
    </source>
</evidence>
<feature type="compositionally biased region" description="Polar residues" evidence="2">
    <location>
        <begin position="443"/>
        <end position="457"/>
    </location>
</feature>
<feature type="region of interest" description="Disordered" evidence="2">
    <location>
        <begin position="505"/>
        <end position="548"/>
    </location>
</feature>
<dbReference type="Gene3D" id="3.30.160.60">
    <property type="entry name" value="Classic Zinc Finger"/>
    <property type="match status" value="1"/>
</dbReference>
<feature type="region of interest" description="Disordered" evidence="2">
    <location>
        <begin position="648"/>
        <end position="667"/>
    </location>
</feature>
<feature type="region of interest" description="Disordered" evidence="2">
    <location>
        <begin position="23"/>
        <end position="107"/>
    </location>
</feature>
<sequence length="667" mass="74068">LDGSVIFLCRCCGSSYKHKKSLNKHWKDKHADVPRPHGAQADDDEDEDEDDEEDEDEEEEGGQNDDNCGVNDLHGSDTENIPPENMTVSRPGQSNVDSSGFGLSRTKVCEPTQRVMLTERAALRRLSAPPSRTAEKSFHTRRASFLPEVSQANQSGSHKAHVSIKRRFRDTVDSSSIRSTVNNHRNETTAYNSHEPVTKRRQSAIYPDETFHSTLSDVHQPISKGHTFTTTTSQSTGISKHEERDDKMSNDRLHGASLIPDTQPLDLSILRPLDSPYVPRVSSQYVASPSKVDDIDKNDQAIDVSLLIGLLQTALNTLTAEFREATRRSAEGPIFTSCLSKTSISLLLAIGTLLVSMVDKKDDKSNAERLISPNERTMNNLLTGPINTPRQSIQSISCRTPPNNSSNNPVLPPAPALALVSPAIETHSFQPDEYKPNLDSVHRSLSAQPDTVRTPPTRSIDHTEVSQNTTPKAYDRMIPCSLGSYAPMENNLILSQTFTPIRHSRVHTKSSSMVNTSRTSSTEGTTTTTPPTNRTPRQSDDPRSTGESQSECQIICPVCNFDARWFSELRAHMVNHSEHRMFGCCFCTYRAKWKWDVAKHMRRCPLGRHVAHLSNEALLRIVRYHPPPKGNILYNYFPQDGFPGVGLDRPPTPPNAGPADFITPGEG</sequence>
<dbReference type="GO" id="GO:0008270">
    <property type="term" value="F:zinc ion binding"/>
    <property type="evidence" value="ECO:0007669"/>
    <property type="project" value="UniProtKB-KW"/>
</dbReference>
<protein>
    <submittedName>
        <fullName evidence="4">C2H2-type domain-containing protein</fullName>
    </submittedName>
</protein>
<dbReference type="InterPro" id="IPR013087">
    <property type="entry name" value="Znf_C2H2_type"/>
</dbReference>
<feature type="compositionally biased region" description="Polar residues" evidence="2">
    <location>
        <begin position="86"/>
        <end position="98"/>
    </location>
</feature>
<reference evidence="4" key="1">
    <citation type="submission" date="2016-06" db="UniProtKB">
        <authorList>
            <consortium name="WormBaseParasite"/>
        </authorList>
    </citation>
    <scope>IDENTIFICATION</scope>
</reference>
<dbReference type="PROSITE" id="PS00028">
    <property type="entry name" value="ZINC_FINGER_C2H2_1"/>
    <property type="match status" value="1"/>
</dbReference>
<name>A0A183AQ88_9TREM</name>
<feature type="domain" description="C2H2-type" evidence="3">
    <location>
        <begin position="7"/>
        <end position="31"/>
    </location>
</feature>
<evidence type="ECO:0000256" key="1">
    <source>
        <dbReference type="PROSITE-ProRule" id="PRU00042"/>
    </source>
</evidence>
<feature type="compositionally biased region" description="Low complexity" evidence="2">
    <location>
        <begin position="227"/>
        <end position="236"/>
    </location>
</feature>
<feature type="compositionally biased region" description="Acidic residues" evidence="2">
    <location>
        <begin position="41"/>
        <end position="63"/>
    </location>
</feature>
<dbReference type="AlphaFoldDB" id="A0A183AQ88"/>
<organism evidence="4">
    <name type="scientific">Echinostoma caproni</name>
    <dbReference type="NCBI Taxonomy" id="27848"/>
    <lineage>
        <taxon>Eukaryota</taxon>
        <taxon>Metazoa</taxon>
        <taxon>Spiralia</taxon>
        <taxon>Lophotrochozoa</taxon>
        <taxon>Platyhelminthes</taxon>
        <taxon>Trematoda</taxon>
        <taxon>Digenea</taxon>
        <taxon>Plagiorchiida</taxon>
        <taxon>Echinostomata</taxon>
        <taxon>Echinostomatoidea</taxon>
        <taxon>Echinostomatidae</taxon>
        <taxon>Echinostoma</taxon>
    </lineage>
</organism>
<dbReference type="InterPro" id="IPR036236">
    <property type="entry name" value="Znf_C2H2_sf"/>
</dbReference>
<dbReference type="WBParaSite" id="ECPE_0000915101-mRNA-1">
    <property type="protein sequence ID" value="ECPE_0000915101-mRNA-1"/>
    <property type="gene ID" value="ECPE_0000915101"/>
</dbReference>
<dbReference type="SMART" id="SM00355">
    <property type="entry name" value="ZnF_C2H2"/>
    <property type="match status" value="3"/>
</dbReference>
<feature type="compositionally biased region" description="Low complexity" evidence="2">
    <location>
        <begin position="510"/>
        <end position="536"/>
    </location>
</feature>
<evidence type="ECO:0000256" key="2">
    <source>
        <dbReference type="SAM" id="MobiDB-lite"/>
    </source>
</evidence>
<feature type="region of interest" description="Disordered" evidence="2">
    <location>
        <begin position="443"/>
        <end position="472"/>
    </location>
</feature>
<keyword evidence="1" id="KW-0479">Metal-binding</keyword>
<keyword evidence="1" id="KW-0862">Zinc</keyword>
<dbReference type="PROSITE" id="PS50157">
    <property type="entry name" value="ZINC_FINGER_C2H2_2"/>
    <property type="match status" value="1"/>
</dbReference>
<accession>A0A183AQ88</accession>
<evidence type="ECO:0000313" key="4">
    <source>
        <dbReference type="WBParaSite" id="ECPE_0000915101-mRNA-1"/>
    </source>
</evidence>
<proteinExistence type="predicted"/>
<feature type="region of interest" description="Disordered" evidence="2">
    <location>
        <begin position="221"/>
        <end position="248"/>
    </location>
</feature>
<feature type="compositionally biased region" description="Basic and acidic residues" evidence="2">
    <location>
        <begin position="239"/>
        <end position="248"/>
    </location>
</feature>
<keyword evidence="1" id="KW-0863">Zinc-finger</keyword>
<dbReference type="SUPFAM" id="SSF57667">
    <property type="entry name" value="beta-beta-alpha zinc fingers"/>
    <property type="match status" value="1"/>
</dbReference>